<evidence type="ECO:0000256" key="1">
    <source>
        <dbReference type="SAM" id="SignalP"/>
    </source>
</evidence>
<dbReference type="EMBL" id="JAESND010000001">
    <property type="protein sequence ID" value="MBM3115022.1"/>
    <property type="molecule type" value="Genomic_DNA"/>
</dbReference>
<dbReference type="PROSITE" id="PS50983">
    <property type="entry name" value="FE_B12_PBP"/>
    <property type="match status" value="1"/>
</dbReference>
<evidence type="ECO:0000313" key="3">
    <source>
        <dbReference type="EMBL" id="MBM3115022.1"/>
    </source>
</evidence>
<gene>
    <name evidence="3" type="ORF">JMJ54_04195</name>
</gene>
<proteinExistence type="predicted"/>
<evidence type="ECO:0000313" key="4">
    <source>
        <dbReference type="Proteomes" id="UP000809431"/>
    </source>
</evidence>
<keyword evidence="4" id="KW-1185">Reference proteome</keyword>
<dbReference type="Proteomes" id="UP000809431">
    <property type="component" value="Unassembled WGS sequence"/>
</dbReference>
<organism evidence="3 4">
    <name type="scientific">Jeongeupia naejangsanensis</name>
    <dbReference type="NCBI Taxonomy" id="613195"/>
    <lineage>
        <taxon>Bacteria</taxon>
        <taxon>Pseudomonadati</taxon>
        <taxon>Pseudomonadota</taxon>
        <taxon>Betaproteobacteria</taxon>
        <taxon>Neisseriales</taxon>
        <taxon>Chitinibacteraceae</taxon>
        <taxon>Jeongeupia</taxon>
    </lineage>
</organism>
<dbReference type="RefSeq" id="WP_203536675.1">
    <property type="nucleotide sequence ID" value="NZ_JAESND010000001.1"/>
</dbReference>
<dbReference type="InterPro" id="IPR002491">
    <property type="entry name" value="ABC_transptr_periplasmic_BD"/>
</dbReference>
<dbReference type="CDD" id="cd01139">
    <property type="entry name" value="TroA_f"/>
    <property type="match status" value="1"/>
</dbReference>
<dbReference type="Gene3D" id="3.40.50.1980">
    <property type="entry name" value="Nitrogenase molybdenum iron protein domain"/>
    <property type="match status" value="2"/>
</dbReference>
<keyword evidence="1" id="KW-0732">Signal</keyword>
<reference evidence="3 4" key="1">
    <citation type="submission" date="2021-01" db="EMBL/GenBank/DDBJ databases">
        <title>Draft Genome Sequence and Polyhydroxyalkanoate Biosynthetic Potential of Jeongeupia naejangsanensis Type Strain DSM 24253.</title>
        <authorList>
            <person name="Turrini P."/>
            <person name="Artuso I."/>
            <person name="Lugli G.A."/>
            <person name="Frangipani E."/>
            <person name="Ventura M."/>
            <person name="Visca P."/>
        </authorList>
    </citation>
    <scope>NUCLEOTIDE SEQUENCE [LARGE SCALE GENOMIC DNA]</scope>
    <source>
        <strain evidence="3 4">DSM 24253</strain>
    </source>
</reference>
<comment type="caution">
    <text evidence="3">The sequence shown here is derived from an EMBL/GenBank/DDBJ whole genome shotgun (WGS) entry which is preliminary data.</text>
</comment>
<feature type="domain" description="Fe/B12 periplasmic-binding" evidence="2">
    <location>
        <begin position="45"/>
        <end position="344"/>
    </location>
</feature>
<dbReference type="Pfam" id="PF01497">
    <property type="entry name" value="Peripla_BP_2"/>
    <property type="match status" value="1"/>
</dbReference>
<feature type="signal peptide" evidence="1">
    <location>
        <begin position="1"/>
        <end position="26"/>
    </location>
</feature>
<protein>
    <submittedName>
        <fullName evidence="3">ABC transporter substrate-binding protein</fullName>
    </submittedName>
</protein>
<evidence type="ECO:0000259" key="2">
    <source>
        <dbReference type="PROSITE" id="PS50983"/>
    </source>
</evidence>
<dbReference type="PANTHER" id="PTHR30535">
    <property type="entry name" value="VITAMIN B12-BINDING PROTEIN"/>
    <property type="match status" value="1"/>
</dbReference>
<dbReference type="SUPFAM" id="SSF53807">
    <property type="entry name" value="Helical backbone' metal receptor"/>
    <property type="match status" value="1"/>
</dbReference>
<feature type="chain" id="PRO_5045874208" evidence="1">
    <location>
        <begin position="27"/>
        <end position="374"/>
    </location>
</feature>
<sequence>MFQRWLKSTGFALVCAAGLLAAPVQAVTVTDLAGRKVELPAKVDRILLGEGRLFYSLALLEGDKPVARIAGWQGDFRQLDPQTYGQYRAKFPEIDRIPLIGKTSEASVSGEKVVSLKPDIAVFSLAGHGPSAHNPLVKQLEAAKIPVIFVDFRLKPLENTVPSLRLMGKALQREAQAEKFIRFYEQNMKRVTDTVKGIPVAQRPKAFLDLRAGAMDGIYTAGKGSLGEMVDAAGGINIGDGLLSTEIGEVNLEKVIATNPAVYIATGAGAPDAKLGLKLGPDVSSDVARAALKTTSTRAQLGALGAVRNGKTYGAWHHFYNTPYHVVLVQQFAKWLQPAAFAKLDPQATWNTMYKDFLPAVAPQGTFWVEGAGQ</sequence>
<dbReference type="PANTHER" id="PTHR30535:SF34">
    <property type="entry name" value="MOLYBDATE-BINDING PROTEIN MOLA"/>
    <property type="match status" value="1"/>
</dbReference>
<dbReference type="InterPro" id="IPR050902">
    <property type="entry name" value="ABC_Transporter_SBP"/>
</dbReference>
<accession>A0ABS2BHD4</accession>
<name>A0ABS2BHD4_9NEIS</name>